<dbReference type="OrthoDB" id="240216at2759"/>
<comment type="subcellular location">
    <subcellularLocation>
        <location evidence="1">Membrane</location>
        <topology evidence="1">Multi-pass membrane protein</topology>
    </subcellularLocation>
</comment>
<evidence type="ECO:0000256" key="6">
    <source>
        <dbReference type="ARBA" id="ARBA00022989"/>
    </source>
</evidence>
<dbReference type="GO" id="GO:0005739">
    <property type="term" value="C:mitochondrion"/>
    <property type="evidence" value="ECO:0007669"/>
    <property type="project" value="TreeGrafter"/>
</dbReference>
<dbReference type="InterPro" id="IPR039551">
    <property type="entry name" value="Cho/carn_acyl_trans"/>
</dbReference>
<keyword evidence="5" id="KW-0276">Fatty acid metabolism</keyword>
<dbReference type="SUPFAM" id="SSF52777">
    <property type="entry name" value="CoA-dependent acyltransferases"/>
    <property type="match status" value="2"/>
</dbReference>
<dbReference type="GO" id="GO:0016020">
    <property type="term" value="C:membrane"/>
    <property type="evidence" value="ECO:0007669"/>
    <property type="project" value="UniProtKB-SubCell"/>
</dbReference>
<dbReference type="GO" id="GO:0006631">
    <property type="term" value="P:fatty acid metabolic process"/>
    <property type="evidence" value="ECO:0007669"/>
    <property type="project" value="UniProtKB-KW"/>
</dbReference>
<evidence type="ECO:0000256" key="9">
    <source>
        <dbReference type="ARBA" id="ARBA00023315"/>
    </source>
</evidence>
<dbReference type="InterPro" id="IPR023213">
    <property type="entry name" value="CAT-like_dom_sf"/>
</dbReference>
<dbReference type="InterPro" id="IPR000542">
    <property type="entry name" value="Carn_acyl_trans"/>
</dbReference>
<dbReference type="AlphaFoldDB" id="A0A8J1TTL8"/>
<organism evidence="12 13">
    <name type="scientific">Owenia fusiformis</name>
    <name type="common">Polychaete worm</name>
    <dbReference type="NCBI Taxonomy" id="6347"/>
    <lineage>
        <taxon>Eukaryota</taxon>
        <taxon>Metazoa</taxon>
        <taxon>Spiralia</taxon>
        <taxon>Lophotrochozoa</taxon>
        <taxon>Annelida</taxon>
        <taxon>Polychaeta</taxon>
        <taxon>Sedentaria</taxon>
        <taxon>Canalipalpata</taxon>
        <taxon>Sabellida</taxon>
        <taxon>Oweniida</taxon>
        <taxon>Oweniidae</taxon>
        <taxon>Owenia</taxon>
    </lineage>
</organism>
<dbReference type="FunFam" id="3.30.559.10:FF:000002">
    <property type="entry name" value="carnitine O-palmitoyltransferase 1, liver isoform"/>
    <property type="match status" value="1"/>
</dbReference>
<dbReference type="Gene3D" id="3.30.559.70">
    <property type="entry name" value="Choline/Carnitine o-acyltransferase, domain 2"/>
    <property type="match status" value="1"/>
</dbReference>
<evidence type="ECO:0000313" key="12">
    <source>
        <dbReference type="EMBL" id="CAH1790019.1"/>
    </source>
</evidence>
<comment type="similarity">
    <text evidence="2">Belongs to the carnitine/choline acetyltransferase family.</text>
</comment>
<accession>A0A8J1TTL8</accession>
<keyword evidence="3" id="KW-0808">Transferase</keyword>
<evidence type="ECO:0000256" key="8">
    <source>
        <dbReference type="ARBA" id="ARBA00023136"/>
    </source>
</evidence>
<evidence type="ECO:0000256" key="7">
    <source>
        <dbReference type="ARBA" id="ARBA00023098"/>
    </source>
</evidence>
<feature type="region of interest" description="Disordered" evidence="10">
    <location>
        <begin position="772"/>
        <end position="796"/>
    </location>
</feature>
<gene>
    <name evidence="12" type="ORF">OFUS_LOCUS15283</name>
</gene>
<evidence type="ECO:0000313" key="13">
    <source>
        <dbReference type="Proteomes" id="UP000749559"/>
    </source>
</evidence>
<evidence type="ECO:0000256" key="5">
    <source>
        <dbReference type="ARBA" id="ARBA00022832"/>
    </source>
</evidence>
<evidence type="ECO:0000256" key="4">
    <source>
        <dbReference type="ARBA" id="ARBA00022692"/>
    </source>
</evidence>
<dbReference type="Pfam" id="PF00755">
    <property type="entry name" value="Carn_acyltransf"/>
    <property type="match status" value="1"/>
</dbReference>
<protein>
    <submittedName>
        <fullName evidence="12">Uncharacterized protein</fullName>
    </submittedName>
</protein>
<dbReference type="Gene3D" id="3.30.559.10">
    <property type="entry name" value="Chloramphenicol acetyltransferase-like domain"/>
    <property type="match status" value="1"/>
</dbReference>
<keyword evidence="6 11" id="KW-1133">Transmembrane helix</keyword>
<dbReference type="Proteomes" id="UP000749559">
    <property type="component" value="Unassembled WGS sequence"/>
</dbReference>
<evidence type="ECO:0000256" key="1">
    <source>
        <dbReference type="ARBA" id="ARBA00004141"/>
    </source>
</evidence>
<reference evidence="12" key="1">
    <citation type="submission" date="2022-03" db="EMBL/GenBank/DDBJ databases">
        <authorList>
            <person name="Martin C."/>
        </authorList>
    </citation>
    <scope>NUCLEOTIDE SEQUENCE</scope>
</reference>
<dbReference type="EMBL" id="CAIIXF020000007">
    <property type="protein sequence ID" value="CAH1790019.1"/>
    <property type="molecule type" value="Genomic_DNA"/>
</dbReference>
<dbReference type="GO" id="GO:0004095">
    <property type="term" value="F:carnitine O-palmitoyltransferase activity"/>
    <property type="evidence" value="ECO:0007669"/>
    <property type="project" value="TreeGrafter"/>
</dbReference>
<evidence type="ECO:0000256" key="10">
    <source>
        <dbReference type="SAM" id="MobiDB-lite"/>
    </source>
</evidence>
<keyword evidence="7" id="KW-0443">Lipid metabolism</keyword>
<name>A0A8J1TTL8_OWEFU</name>
<keyword evidence="8 11" id="KW-0472">Membrane</keyword>
<dbReference type="GO" id="GO:0009437">
    <property type="term" value="P:carnitine metabolic process"/>
    <property type="evidence" value="ECO:0007669"/>
    <property type="project" value="TreeGrafter"/>
</dbReference>
<keyword evidence="4 11" id="KW-0812">Transmembrane</keyword>
<dbReference type="PANTHER" id="PTHR22589">
    <property type="entry name" value="CARNITINE O-ACYLTRANSFERASE"/>
    <property type="match status" value="1"/>
</dbReference>
<feature type="transmembrane region" description="Helical" evidence="11">
    <location>
        <begin position="97"/>
        <end position="119"/>
    </location>
</feature>
<evidence type="ECO:0000256" key="11">
    <source>
        <dbReference type="SAM" id="Phobius"/>
    </source>
</evidence>
<dbReference type="InterPro" id="IPR042231">
    <property type="entry name" value="Cho/carn_acyl_trans_2"/>
</dbReference>
<dbReference type="PANTHER" id="PTHR22589:SF112">
    <property type="entry name" value="CHOLINE_CARNITINE ACYLTRANSFERASE DOMAIN-CONTAINING PROTEIN"/>
    <property type="match status" value="1"/>
</dbReference>
<evidence type="ECO:0000256" key="3">
    <source>
        <dbReference type="ARBA" id="ARBA00022679"/>
    </source>
</evidence>
<keyword evidence="13" id="KW-1185">Reference proteome</keyword>
<sequence length="796" mass="91115">MAEARSAVTEPRVGEIEEGKNPRWDFIVAWRKNTIRRFYRTRNLIRNGMWPTSMWNLGVSVGTMSTLLIGDWEFAKPITSRLWAAAEKLHIHDGIPYYLRVVVLSTSVGFISFLALLYIRRYTLRLLLSYKGWMYQAPRTQSITTILWGLVVRLVSGPRPYMYSCQQSLPRMPVPPLKDTLKMFIESLKPLYGEDSEEYKKLKAQSKEFGRSQGLRYQSIIKLRSWWAQNWYSDWWEKYVYLMGRSPIAINSNYYILDESYWQPTHKQVSRAAGVCYQYHSFKRLCDREELLPLVIRNTIPLCMAQYERMFSTVRIPGEDIDELVHFSTAQSKHIAVQRKGVIYKVNMFDKKGQPLQPSTMEKHFQWIIEDADKHEGDYSEAAKSLSSLTGIDRTEWAKTRQQHFTKGVNKESMDVVDSAMFMVILETKAFEDFSQRGKYLLHGDGKSIWFDKSFTLVIFSDGRFGMNVEHSWADAPVIAHAGEYCMTNEVLESPALYDSEGRCIDIDSRVTQASVTQPERLVWEVPKPLEATIQRAISFCQKNNDDLELVVSDHDAYGKGFIKKCKVSPDAFVQMALQLAYYKDSGKFVLVYESSMTRLYLLGRTETVRSLTVESQDFVKAMVDKQKTSEEKIKLLQRACVKHQKLYRDAMCGGGIDRHLFGLFVVCKGMGKESDFLKTALTIPWTLSTSQQPQQQMINTPSCDLPRFKNMVSPGGGFGPVSDDGYGVSYMIPGNQKIFFHVSCKGSSGKTNALRFTNLLNETLKEMRELFEPSSATNGTTSASNSTKTVENGTN</sequence>
<keyword evidence="9" id="KW-0012">Acyltransferase</keyword>
<evidence type="ECO:0000256" key="2">
    <source>
        <dbReference type="ARBA" id="ARBA00005232"/>
    </source>
</evidence>
<proteinExistence type="inferred from homology"/>
<comment type="caution">
    <text evidence="12">The sequence shown here is derived from an EMBL/GenBank/DDBJ whole genome shotgun (WGS) entry which is preliminary data.</text>
</comment>
<feature type="compositionally biased region" description="Low complexity" evidence="10">
    <location>
        <begin position="775"/>
        <end position="790"/>
    </location>
</feature>